<feature type="transmembrane region" description="Helical" evidence="1">
    <location>
        <begin position="204"/>
        <end position="228"/>
    </location>
</feature>
<organism evidence="3">
    <name type="scientific">Thermocrispum agreste</name>
    <dbReference type="NCBI Taxonomy" id="37925"/>
    <lineage>
        <taxon>Bacteria</taxon>
        <taxon>Bacillati</taxon>
        <taxon>Actinomycetota</taxon>
        <taxon>Actinomycetes</taxon>
        <taxon>Pseudonocardiales</taxon>
        <taxon>Pseudonocardiaceae</taxon>
        <taxon>Thermocrispum</taxon>
    </lineage>
</organism>
<comment type="caution">
    <text evidence="3">The sequence shown here is derived from an EMBL/GenBank/DDBJ whole genome shotgun (WGS) entry which is preliminary data.</text>
</comment>
<feature type="domain" description="DUF4328" evidence="2">
    <location>
        <begin position="114"/>
        <end position="266"/>
    </location>
</feature>
<feature type="transmembrane region" description="Helical" evidence="1">
    <location>
        <begin position="23"/>
        <end position="42"/>
    </location>
</feature>
<evidence type="ECO:0000256" key="1">
    <source>
        <dbReference type="SAM" id="Phobius"/>
    </source>
</evidence>
<dbReference type="Pfam" id="PF14219">
    <property type="entry name" value="DUF4328"/>
    <property type="match status" value="1"/>
</dbReference>
<protein>
    <recommendedName>
        <fullName evidence="2">DUF4328 domain-containing protein</fullName>
    </recommendedName>
</protein>
<accession>A0A2W4JS71</accession>
<proteinExistence type="predicted"/>
<name>A0A2W4JS71_9PSEU</name>
<feature type="transmembrane region" description="Helical" evidence="1">
    <location>
        <begin position="122"/>
        <end position="145"/>
    </location>
</feature>
<dbReference type="AlphaFoldDB" id="A0A2W4JS71"/>
<evidence type="ECO:0000259" key="2">
    <source>
        <dbReference type="Pfam" id="PF14219"/>
    </source>
</evidence>
<dbReference type="EMBL" id="QGUI01000026">
    <property type="protein sequence ID" value="PZN01252.1"/>
    <property type="molecule type" value="Genomic_DNA"/>
</dbReference>
<keyword evidence="1" id="KW-0472">Membrane</keyword>
<sequence>MPTIPVPPSDPASREIEVTKTRGTVAMVLIVLVTVLQLLWVLSTPKPSADVLAHLDELAEMADMSTKGISSDPAVWWSLDNYVDDYLDEPTEYDSFGKPVGKPDTEVSEGELRRAADQLGTWAAFGVFVGVVALAASVAFVVWLWRARTVAGALIGRPMEWGRPWTVVSWFIPIANLFLPYFVVAEVRDASRPEDEKPGRGLPLCWWGFWVVTWVASFVTSNDLAMLFGVPEPSRTFGNVMSAGLLMGFAGVPAAIFAVMIIRRIDQWQLAAASRRSLRAA</sequence>
<keyword evidence="1" id="KW-0812">Transmembrane</keyword>
<reference evidence="3" key="1">
    <citation type="submission" date="2018-05" db="EMBL/GenBank/DDBJ databases">
        <authorList>
            <person name="Lanie J.A."/>
            <person name="Ng W.-L."/>
            <person name="Kazmierczak K.M."/>
            <person name="Andrzejewski T.M."/>
            <person name="Davidsen T.M."/>
            <person name="Wayne K.J."/>
            <person name="Tettelin H."/>
            <person name="Glass J.I."/>
            <person name="Rusch D."/>
            <person name="Podicherti R."/>
            <person name="Tsui H.-C.T."/>
            <person name="Winkler M.E."/>
        </authorList>
    </citation>
    <scope>NUCLEOTIDE SEQUENCE</scope>
    <source>
        <strain evidence="3">ZC4RG45</strain>
    </source>
</reference>
<gene>
    <name evidence="3" type="ORF">DIU77_01275</name>
</gene>
<feature type="transmembrane region" description="Helical" evidence="1">
    <location>
        <begin position="240"/>
        <end position="262"/>
    </location>
</feature>
<feature type="transmembrane region" description="Helical" evidence="1">
    <location>
        <begin position="165"/>
        <end position="184"/>
    </location>
</feature>
<evidence type="ECO:0000313" key="3">
    <source>
        <dbReference type="EMBL" id="PZN01252.1"/>
    </source>
</evidence>
<dbReference type="InterPro" id="IPR025565">
    <property type="entry name" value="DUF4328"/>
</dbReference>
<keyword evidence="1" id="KW-1133">Transmembrane helix</keyword>